<dbReference type="OrthoDB" id="2269373at2759"/>
<organism evidence="1 2">
    <name type="scientific">Exidia glandulosa HHB12029</name>
    <dbReference type="NCBI Taxonomy" id="1314781"/>
    <lineage>
        <taxon>Eukaryota</taxon>
        <taxon>Fungi</taxon>
        <taxon>Dikarya</taxon>
        <taxon>Basidiomycota</taxon>
        <taxon>Agaricomycotina</taxon>
        <taxon>Agaricomycetes</taxon>
        <taxon>Auriculariales</taxon>
        <taxon>Exidiaceae</taxon>
        <taxon>Exidia</taxon>
    </lineage>
</organism>
<accession>A0A165KHB5</accession>
<sequence length="194" mass="21746">MQVMAVAVMARAQGAHALNPSVDEMTRARKRIAELERVIRELKNKPHPRWATQSSSDTPASFHTRSKHACAPCTKMRQFQRTVHDDDDPKVAVQSLCQFVYDFAVNACGVREDYCDNLLDNSSPTPTALNAYRVHDRLQLDLPLSAKLVETRSSLLIFQTSSPSAQPLLPLQIQRLDGSVVPLRLEQTNCSHQL</sequence>
<protein>
    <submittedName>
        <fullName evidence="1">Uncharacterized protein</fullName>
    </submittedName>
</protein>
<dbReference type="EMBL" id="KV425944">
    <property type="protein sequence ID" value="KZV96335.1"/>
    <property type="molecule type" value="Genomic_DNA"/>
</dbReference>
<proteinExistence type="predicted"/>
<dbReference type="InParanoid" id="A0A165KHB5"/>
<evidence type="ECO:0000313" key="1">
    <source>
        <dbReference type="EMBL" id="KZV96335.1"/>
    </source>
</evidence>
<keyword evidence="2" id="KW-1185">Reference proteome</keyword>
<dbReference type="Proteomes" id="UP000077266">
    <property type="component" value="Unassembled WGS sequence"/>
</dbReference>
<gene>
    <name evidence="1" type="ORF">EXIGLDRAFT_833702</name>
</gene>
<dbReference type="AlphaFoldDB" id="A0A165KHB5"/>
<reference evidence="1 2" key="1">
    <citation type="journal article" date="2016" name="Mol. Biol. Evol.">
        <title>Comparative Genomics of Early-Diverging Mushroom-Forming Fungi Provides Insights into the Origins of Lignocellulose Decay Capabilities.</title>
        <authorList>
            <person name="Nagy L.G."/>
            <person name="Riley R."/>
            <person name="Tritt A."/>
            <person name="Adam C."/>
            <person name="Daum C."/>
            <person name="Floudas D."/>
            <person name="Sun H."/>
            <person name="Yadav J.S."/>
            <person name="Pangilinan J."/>
            <person name="Larsson K.H."/>
            <person name="Matsuura K."/>
            <person name="Barry K."/>
            <person name="Labutti K."/>
            <person name="Kuo R."/>
            <person name="Ohm R.A."/>
            <person name="Bhattacharya S.S."/>
            <person name="Shirouzu T."/>
            <person name="Yoshinaga Y."/>
            <person name="Martin F.M."/>
            <person name="Grigoriev I.V."/>
            <person name="Hibbett D.S."/>
        </authorList>
    </citation>
    <scope>NUCLEOTIDE SEQUENCE [LARGE SCALE GENOMIC DNA]</scope>
    <source>
        <strain evidence="1 2">HHB12029</strain>
    </source>
</reference>
<name>A0A165KHB5_EXIGL</name>
<evidence type="ECO:0000313" key="2">
    <source>
        <dbReference type="Proteomes" id="UP000077266"/>
    </source>
</evidence>